<dbReference type="AlphaFoldDB" id="A9II74"/>
<comment type="similarity">
    <text evidence="1">Belongs to the BolA/IbaG family.</text>
</comment>
<proteinExistence type="inferred from homology"/>
<evidence type="ECO:0000256" key="1">
    <source>
        <dbReference type="RuleBase" id="RU003860"/>
    </source>
</evidence>
<protein>
    <submittedName>
        <fullName evidence="2">BolA-like protein</fullName>
    </submittedName>
</protein>
<name>A9II74_BORPD</name>
<reference evidence="2 3" key="1">
    <citation type="journal article" date="2008" name="BMC Genomics">
        <title>The missing link: Bordetella petrii is endowed with both the metabolic versatility of environmental bacteria and virulence traits of pathogenic Bordetellae.</title>
        <authorList>
            <person name="Gross R."/>
            <person name="Guzman C.A."/>
            <person name="Sebaihia M."/>
            <person name="Martins Dos Santos V.A."/>
            <person name="Pieper D.H."/>
            <person name="Koebnik R."/>
            <person name="Lechner M."/>
            <person name="Bartels D."/>
            <person name="Buhrmester J."/>
            <person name="Choudhuri J.V."/>
            <person name="Ebensen T."/>
            <person name="Gaigalat L."/>
            <person name="Herrmann S."/>
            <person name="Khachane A.N."/>
            <person name="Larisch C."/>
            <person name="Link S."/>
            <person name="Linke B."/>
            <person name="Meyer F."/>
            <person name="Mormann S."/>
            <person name="Nakunst D."/>
            <person name="Rueckert C."/>
            <person name="Schneiker-Bekel S."/>
            <person name="Schulze K."/>
            <person name="Vorhoelter F.J."/>
            <person name="Yevsa T."/>
            <person name="Engle J.T."/>
            <person name="Goldman W.E."/>
            <person name="Puehler A."/>
            <person name="Goebel U.B."/>
            <person name="Goesmann A."/>
            <person name="Bloecker H."/>
            <person name="Kaiser O."/>
            <person name="Martinez-Arias R."/>
        </authorList>
    </citation>
    <scope>NUCLEOTIDE SEQUENCE [LARGE SCALE GENOMIC DNA]</scope>
    <source>
        <strain evidence="3">ATCC BAA-461 / DSM 12804 / CCUG 43448 / CIP 107267 / Se-1111R</strain>
    </source>
</reference>
<evidence type="ECO:0000313" key="2">
    <source>
        <dbReference type="EMBL" id="CAP42047.1"/>
    </source>
</evidence>
<dbReference type="SUPFAM" id="SSF82657">
    <property type="entry name" value="BolA-like"/>
    <property type="match status" value="1"/>
</dbReference>
<gene>
    <name evidence="2" type="ordered locus">Bpet1708</name>
</gene>
<dbReference type="Pfam" id="PF01722">
    <property type="entry name" value="BolA"/>
    <property type="match status" value="1"/>
</dbReference>
<dbReference type="InterPro" id="IPR036065">
    <property type="entry name" value="BolA-like_sf"/>
</dbReference>
<accession>A9II74</accession>
<organism evidence="2 3">
    <name type="scientific">Bordetella petrii (strain ATCC BAA-461 / DSM 12804 / CCUG 43448 / CIP 107267 / Se-1111R)</name>
    <dbReference type="NCBI Taxonomy" id="340100"/>
    <lineage>
        <taxon>Bacteria</taxon>
        <taxon>Pseudomonadati</taxon>
        <taxon>Pseudomonadota</taxon>
        <taxon>Betaproteobacteria</taxon>
        <taxon>Burkholderiales</taxon>
        <taxon>Alcaligenaceae</taxon>
        <taxon>Bordetella</taxon>
    </lineage>
</organism>
<dbReference type="eggNOG" id="COG0271">
    <property type="taxonomic scope" value="Bacteria"/>
</dbReference>
<dbReference type="KEGG" id="bpt:Bpet1708"/>
<evidence type="ECO:0000313" key="3">
    <source>
        <dbReference type="Proteomes" id="UP000001225"/>
    </source>
</evidence>
<dbReference type="Proteomes" id="UP000001225">
    <property type="component" value="Chromosome"/>
</dbReference>
<dbReference type="InterPro" id="IPR002634">
    <property type="entry name" value="BolA"/>
</dbReference>
<dbReference type="EMBL" id="AM902716">
    <property type="protein sequence ID" value="CAP42047.1"/>
    <property type="molecule type" value="Genomic_DNA"/>
</dbReference>
<dbReference type="PANTHER" id="PTHR46230:SF7">
    <property type="entry name" value="BOLA-LIKE PROTEIN 1"/>
    <property type="match status" value="1"/>
</dbReference>
<dbReference type="Gene3D" id="3.30.300.90">
    <property type="entry name" value="BolA-like"/>
    <property type="match status" value="1"/>
</dbReference>
<dbReference type="STRING" id="94624.Bpet1708"/>
<dbReference type="PANTHER" id="PTHR46230">
    <property type="match status" value="1"/>
</dbReference>
<dbReference type="GO" id="GO:0016226">
    <property type="term" value="P:iron-sulfur cluster assembly"/>
    <property type="evidence" value="ECO:0007669"/>
    <property type="project" value="TreeGrafter"/>
</dbReference>
<keyword evidence="3" id="KW-1185">Reference proteome</keyword>
<sequence length="106" mass="11302">MPAKTDPPVSVTSPMPDSTDRIALIRTRLAVLDPVVLDIRDDSHLHAGHAGAQGGAGHYHVHIVAARFAGLSPVARHRLVYDLLHDLIPHPVHALALDAQAPKSTP</sequence>